<name>A0AAP0PTC6_9MAGN</name>
<comment type="caution">
    <text evidence="1">The sequence shown here is derived from an EMBL/GenBank/DDBJ whole genome shotgun (WGS) entry which is preliminary data.</text>
</comment>
<evidence type="ECO:0000313" key="1">
    <source>
        <dbReference type="EMBL" id="KAK9155768.1"/>
    </source>
</evidence>
<keyword evidence="2" id="KW-1185">Reference proteome</keyword>
<sequence length="316" mass="35784">MNVAIRYASRLDYRNPNPGPIPPNLRLQLLFRDSRNSFVSVYTNLENNPRVHGHPNAMRSPLSNFAKRELCIRFNFNFAPLFCNSFVMSLVHPASHHKRKHVVLRKRHAITARVGFNLETSEIITTDAKANLWLLVAVGEAPALFEANPKGVSQNSHVREMIRTNEMWEIYSASRLPTTPRLTLAAMSVVGGSKVNPQANGSCLDKRGGVQTKGQTHVQVGICRKAHRQSAQVRTCNTNADGRDEVMLASIGDLSWYQSLHLVMAIFSQYSRSGPITYHNSFVACSRTYQRFDKCRDKETRKHYLQIMDLHKPKAD</sequence>
<organism evidence="1 2">
    <name type="scientific">Stephania japonica</name>
    <dbReference type="NCBI Taxonomy" id="461633"/>
    <lineage>
        <taxon>Eukaryota</taxon>
        <taxon>Viridiplantae</taxon>
        <taxon>Streptophyta</taxon>
        <taxon>Embryophyta</taxon>
        <taxon>Tracheophyta</taxon>
        <taxon>Spermatophyta</taxon>
        <taxon>Magnoliopsida</taxon>
        <taxon>Ranunculales</taxon>
        <taxon>Menispermaceae</taxon>
        <taxon>Menispermoideae</taxon>
        <taxon>Cissampelideae</taxon>
        <taxon>Stephania</taxon>
    </lineage>
</organism>
<dbReference type="Proteomes" id="UP001417504">
    <property type="component" value="Unassembled WGS sequence"/>
</dbReference>
<accession>A0AAP0PTC6</accession>
<protein>
    <submittedName>
        <fullName evidence="1">Uncharacterized protein</fullName>
    </submittedName>
</protein>
<evidence type="ECO:0000313" key="2">
    <source>
        <dbReference type="Proteomes" id="UP001417504"/>
    </source>
</evidence>
<dbReference type="AlphaFoldDB" id="A0AAP0PTC6"/>
<gene>
    <name evidence="1" type="ORF">Sjap_003248</name>
</gene>
<reference evidence="1 2" key="1">
    <citation type="submission" date="2024-01" db="EMBL/GenBank/DDBJ databases">
        <title>Genome assemblies of Stephania.</title>
        <authorList>
            <person name="Yang L."/>
        </authorList>
    </citation>
    <scope>NUCLEOTIDE SEQUENCE [LARGE SCALE GENOMIC DNA]</scope>
    <source>
        <strain evidence="1">QJT</strain>
        <tissue evidence="1">Leaf</tissue>
    </source>
</reference>
<proteinExistence type="predicted"/>
<dbReference type="EMBL" id="JBBNAE010000001">
    <property type="protein sequence ID" value="KAK9155768.1"/>
    <property type="molecule type" value="Genomic_DNA"/>
</dbReference>